<dbReference type="CDD" id="cd07484">
    <property type="entry name" value="Peptidases_S8_Thermitase_like"/>
    <property type="match status" value="1"/>
</dbReference>
<evidence type="ECO:0000256" key="9">
    <source>
        <dbReference type="PROSITE-ProRule" id="PRU01240"/>
    </source>
</evidence>
<sequence>MRGIYRMSIFFSIILLLLIGLWFRSEHLNSGALPDNDRLLQQKAFNEQQSEDLAMTIQMFLDQVENDLERMADFSDEEKADWLSAEIINHQHIDGFASYDFETKEKEYEEGTLPGDEELWNRLDLSAEKWGYSAPYVTEGAKKMLMSLRKGEGIYVSEVDLTFIEHFIKDLAALADHNGNFFIGNSEMNAAFSTEEAEADETLAVTKIPELNWELYINAEETALSRDEYKKGEVVVILEDDVEGEDWAERHNVNLIDQTGQTAVVRNLTKNPYELIEEWAGDPEVVFMEPNYTFEKQSIGERTVNDEVEFLPNDEFYADYQWNLHQLNLEEAWVKTKGGEEVLAAIIDSGIDPDHPDLKDRIIKGYNAFENNKAFSDDNGHGTHVAGIVGAETNNDFGVAGVTWEIPLLAVKVLDDEAMGNSFSIAKGIRWATDNGAKVINLSLGDDHDSKLMHDAVKYAYDRDVVIIAATGNDNVRIPMYPAAYEEVLAVGSLNMRNRRSFYSNFGNHIDVTAPGEHIPSTFTGDEYVMMSGTSMAAPHVAGIASLIRSHNPDLSNEEVYEKIRKTSTDLGPRGFDPFYGHGMVNAADALLD</sequence>
<dbReference type="InterPro" id="IPR023828">
    <property type="entry name" value="Peptidase_S8_Ser-AS"/>
</dbReference>
<dbReference type="GO" id="GO:0006508">
    <property type="term" value="P:proteolysis"/>
    <property type="evidence" value="ECO:0007669"/>
    <property type="project" value="UniProtKB-KW"/>
</dbReference>
<organism evidence="12 13">
    <name type="scientific">Salipaludibacillus aurantiacus</name>
    <dbReference type="NCBI Taxonomy" id="1601833"/>
    <lineage>
        <taxon>Bacteria</taxon>
        <taxon>Bacillati</taxon>
        <taxon>Bacillota</taxon>
        <taxon>Bacilli</taxon>
        <taxon>Bacillales</taxon>
        <taxon>Bacillaceae</taxon>
    </lineage>
</organism>
<evidence type="ECO:0000256" key="6">
    <source>
        <dbReference type="ARBA" id="ARBA00022801"/>
    </source>
</evidence>
<evidence type="ECO:0000256" key="4">
    <source>
        <dbReference type="ARBA" id="ARBA00022525"/>
    </source>
</evidence>
<reference evidence="13" key="1">
    <citation type="submission" date="2016-10" db="EMBL/GenBank/DDBJ databases">
        <authorList>
            <person name="Varghese N."/>
            <person name="Submissions S."/>
        </authorList>
    </citation>
    <scope>NUCLEOTIDE SEQUENCE [LARGE SCALE GENOMIC DNA]</scope>
    <source>
        <strain evidence="13">S9</strain>
    </source>
</reference>
<dbReference type="Pfam" id="PF00082">
    <property type="entry name" value="Peptidase_S8"/>
    <property type="match status" value="1"/>
</dbReference>
<dbReference type="GO" id="GO:0004252">
    <property type="term" value="F:serine-type endopeptidase activity"/>
    <property type="evidence" value="ECO:0007669"/>
    <property type="project" value="UniProtKB-UniRule"/>
</dbReference>
<dbReference type="InterPro" id="IPR050131">
    <property type="entry name" value="Peptidase_S8_subtilisin-like"/>
</dbReference>
<name>A0A1H9P1J9_9BACI</name>
<keyword evidence="13" id="KW-1185">Reference proteome</keyword>
<dbReference type="InterPro" id="IPR000209">
    <property type="entry name" value="Peptidase_S8/S53_dom"/>
</dbReference>
<evidence type="ECO:0000256" key="7">
    <source>
        <dbReference type="ARBA" id="ARBA00022825"/>
    </source>
</evidence>
<evidence type="ECO:0000256" key="2">
    <source>
        <dbReference type="ARBA" id="ARBA00004613"/>
    </source>
</evidence>
<keyword evidence="5 9" id="KW-0645">Protease</keyword>
<feature type="domain" description="Peptidase S8/S53" evidence="11">
    <location>
        <begin position="339"/>
        <end position="583"/>
    </location>
</feature>
<dbReference type="STRING" id="1601833.SAMN05518684_10194"/>
<dbReference type="PANTHER" id="PTHR43806">
    <property type="entry name" value="PEPTIDASE S8"/>
    <property type="match status" value="1"/>
</dbReference>
<evidence type="ECO:0000256" key="5">
    <source>
        <dbReference type="ARBA" id="ARBA00022670"/>
    </source>
</evidence>
<dbReference type="InterPro" id="IPR034084">
    <property type="entry name" value="Thermitase-like_dom"/>
</dbReference>
<keyword evidence="4" id="KW-0964">Secreted</keyword>
<gene>
    <name evidence="12" type="ORF">SAMN05518684_10194</name>
</gene>
<keyword evidence="6 9" id="KW-0378">Hydrolase</keyword>
<feature type="active site" description="Charge relay system" evidence="9">
    <location>
        <position position="381"/>
    </location>
</feature>
<dbReference type="PROSITE" id="PS00138">
    <property type="entry name" value="SUBTILASE_SER"/>
    <property type="match status" value="1"/>
</dbReference>
<dbReference type="PROSITE" id="PS00136">
    <property type="entry name" value="SUBTILASE_ASP"/>
    <property type="match status" value="1"/>
</dbReference>
<comment type="similarity">
    <text evidence="3 9 10">Belongs to the peptidase S8 family.</text>
</comment>
<dbReference type="Gene3D" id="3.40.50.200">
    <property type="entry name" value="Peptidase S8/S53 domain"/>
    <property type="match status" value="1"/>
</dbReference>
<dbReference type="PROSITE" id="PS51892">
    <property type="entry name" value="SUBTILASE"/>
    <property type="match status" value="1"/>
</dbReference>
<evidence type="ECO:0000256" key="3">
    <source>
        <dbReference type="ARBA" id="ARBA00011073"/>
    </source>
</evidence>
<dbReference type="InterPro" id="IPR022398">
    <property type="entry name" value="Peptidase_S8_His-AS"/>
</dbReference>
<protein>
    <submittedName>
        <fullName evidence="12">Serine protease, subtilisin family</fullName>
    </submittedName>
</protein>
<comment type="cofactor">
    <cofactor evidence="1">
        <name>Ca(2+)</name>
        <dbReference type="ChEBI" id="CHEBI:29108"/>
    </cofactor>
</comment>
<dbReference type="SUPFAM" id="SSF52743">
    <property type="entry name" value="Subtilisin-like"/>
    <property type="match status" value="1"/>
</dbReference>
<dbReference type="PRINTS" id="PR00723">
    <property type="entry name" value="SUBTILISIN"/>
</dbReference>
<dbReference type="InterPro" id="IPR036852">
    <property type="entry name" value="Peptidase_S8/S53_dom_sf"/>
</dbReference>
<feature type="active site" description="Charge relay system" evidence="9">
    <location>
        <position position="348"/>
    </location>
</feature>
<evidence type="ECO:0000256" key="1">
    <source>
        <dbReference type="ARBA" id="ARBA00001913"/>
    </source>
</evidence>
<dbReference type="PROSITE" id="PS00137">
    <property type="entry name" value="SUBTILASE_HIS"/>
    <property type="match status" value="1"/>
</dbReference>
<dbReference type="Proteomes" id="UP000198571">
    <property type="component" value="Unassembled WGS sequence"/>
</dbReference>
<dbReference type="PANTHER" id="PTHR43806:SF11">
    <property type="entry name" value="CEREVISIN-RELATED"/>
    <property type="match status" value="1"/>
</dbReference>
<keyword evidence="7 9" id="KW-0720">Serine protease</keyword>
<accession>A0A1H9P1J9</accession>
<evidence type="ECO:0000313" key="12">
    <source>
        <dbReference type="EMBL" id="SER41775.1"/>
    </source>
</evidence>
<proteinExistence type="inferred from homology"/>
<evidence type="ECO:0000313" key="13">
    <source>
        <dbReference type="Proteomes" id="UP000198571"/>
    </source>
</evidence>
<dbReference type="InterPro" id="IPR023827">
    <property type="entry name" value="Peptidase_S8_Asp-AS"/>
</dbReference>
<dbReference type="AlphaFoldDB" id="A0A1H9P1J9"/>
<dbReference type="EMBL" id="FOGT01000001">
    <property type="protein sequence ID" value="SER41775.1"/>
    <property type="molecule type" value="Genomic_DNA"/>
</dbReference>
<evidence type="ECO:0000259" key="11">
    <source>
        <dbReference type="Pfam" id="PF00082"/>
    </source>
</evidence>
<evidence type="ECO:0000256" key="8">
    <source>
        <dbReference type="ARBA" id="ARBA00022837"/>
    </source>
</evidence>
<comment type="subcellular location">
    <subcellularLocation>
        <location evidence="2">Secreted</location>
    </subcellularLocation>
</comment>
<evidence type="ECO:0000256" key="10">
    <source>
        <dbReference type="RuleBase" id="RU003355"/>
    </source>
</evidence>
<feature type="active site" description="Charge relay system" evidence="9">
    <location>
        <position position="535"/>
    </location>
</feature>
<dbReference type="InterPro" id="IPR015500">
    <property type="entry name" value="Peptidase_S8_subtilisin-rel"/>
</dbReference>
<dbReference type="GO" id="GO:0005576">
    <property type="term" value="C:extracellular region"/>
    <property type="evidence" value="ECO:0007669"/>
    <property type="project" value="UniProtKB-SubCell"/>
</dbReference>
<keyword evidence="8" id="KW-0106">Calcium</keyword>
<dbReference type="OrthoDB" id="9798386at2"/>